<keyword evidence="3" id="KW-0732">Signal</keyword>
<evidence type="ECO:0000313" key="5">
    <source>
        <dbReference type="Proteomes" id="UP000243502"/>
    </source>
</evidence>
<organism evidence="4 5">
    <name type="scientific">Paraburkholderia terrae</name>
    <dbReference type="NCBI Taxonomy" id="311230"/>
    <lineage>
        <taxon>Bacteria</taxon>
        <taxon>Pseudomonadati</taxon>
        <taxon>Pseudomonadota</taxon>
        <taxon>Betaproteobacteria</taxon>
        <taxon>Burkholderiales</taxon>
        <taxon>Burkholderiaceae</taxon>
        <taxon>Paraburkholderia</taxon>
    </lineage>
</organism>
<dbReference type="KEGG" id="pter:C2L65_36080"/>
<accession>A0A2I8F054</accession>
<reference evidence="4 5" key="1">
    <citation type="submission" date="2018-01" db="EMBL/GenBank/DDBJ databases">
        <title>Species boundaries and ecological features among Paraburkholderia terrae DSMZ17804T, P. hospita DSMZ17164T and P. caribensis DSMZ13236T.</title>
        <authorList>
            <person name="Pratama A.A."/>
        </authorList>
    </citation>
    <scope>NUCLEOTIDE SEQUENCE [LARGE SCALE GENOMIC DNA]</scope>
    <source>
        <strain evidence="4 5">DSM 17804</strain>
    </source>
</reference>
<protein>
    <submittedName>
        <fullName evidence="4">3-carboxymuconate cyclase</fullName>
    </submittedName>
</protein>
<dbReference type="SUPFAM" id="SSF69322">
    <property type="entry name" value="Tricorn protease domain 2"/>
    <property type="match status" value="1"/>
</dbReference>
<evidence type="ECO:0000256" key="1">
    <source>
        <dbReference type="ARBA" id="ARBA00005564"/>
    </source>
</evidence>
<keyword evidence="2" id="KW-0313">Glucose metabolism</keyword>
<dbReference type="Pfam" id="PF10282">
    <property type="entry name" value="Lactonase"/>
    <property type="match status" value="2"/>
</dbReference>
<dbReference type="InterPro" id="IPR015943">
    <property type="entry name" value="WD40/YVTN_repeat-like_dom_sf"/>
</dbReference>
<dbReference type="EMBL" id="CP026113">
    <property type="protein sequence ID" value="AUT65012.1"/>
    <property type="molecule type" value="Genomic_DNA"/>
</dbReference>
<evidence type="ECO:0000256" key="3">
    <source>
        <dbReference type="SAM" id="SignalP"/>
    </source>
</evidence>
<dbReference type="Proteomes" id="UP000243502">
    <property type="component" value="Chromosome 3"/>
</dbReference>
<dbReference type="GO" id="GO:0017057">
    <property type="term" value="F:6-phosphogluconolactonase activity"/>
    <property type="evidence" value="ECO:0007669"/>
    <property type="project" value="TreeGrafter"/>
</dbReference>
<dbReference type="OrthoDB" id="145213at2"/>
<comment type="similarity">
    <text evidence="1">Belongs to the cycloisomerase 2 family.</text>
</comment>
<dbReference type="InterPro" id="IPR050282">
    <property type="entry name" value="Cycloisomerase_2"/>
</dbReference>
<feature type="chain" id="PRO_5014440376" evidence="3">
    <location>
        <begin position="18"/>
        <end position="395"/>
    </location>
</feature>
<gene>
    <name evidence="4" type="ORF">C2L65_36080</name>
</gene>
<dbReference type="GO" id="GO:0005829">
    <property type="term" value="C:cytosol"/>
    <property type="evidence" value="ECO:0007669"/>
    <property type="project" value="TreeGrafter"/>
</dbReference>
<dbReference type="AlphaFoldDB" id="A0A2I8F054"/>
<feature type="signal peptide" evidence="3">
    <location>
        <begin position="1"/>
        <end position="17"/>
    </location>
</feature>
<dbReference type="RefSeq" id="WP_042304814.1">
    <property type="nucleotide sequence ID" value="NZ_CP026113.1"/>
</dbReference>
<name>A0A2I8F054_9BURK</name>
<dbReference type="Gene3D" id="2.130.10.10">
    <property type="entry name" value="YVTN repeat-like/Quinoprotein amine dehydrogenase"/>
    <property type="match status" value="2"/>
</dbReference>
<dbReference type="InterPro" id="IPR019405">
    <property type="entry name" value="Lactonase_7-beta_prop"/>
</dbReference>
<dbReference type="PANTHER" id="PTHR30344:SF1">
    <property type="entry name" value="6-PHOSPHOGLUCONOLACTONASE"/>
    <property type="match status" value="1"/>
</dbReference>
<sequence>MLKRTVTAAVISSVVLAACGGSDNHSTSTVKPQLFAQTNDTANAVLHFTRNPDGTLSAGSAIPTGGKGTGGVTFATGGTVGPDSLTSDNSVIISPDGSRLFVTNAGDNTVSVFSIDRNGGNPTLLATSSTGGALPTSLAFANGVLYVTHQQGTQQLGAYRVGSDGKLSQIGQYTTVQPNVLPTQVAVSPDGKFVVVDVRSLAAGATAAPNNTLITYPVNVDGTLGTAVSSPTTGQGPFAARFGSGALGRAIISAETVSNSVASYQLSDTGALSVISGPLVVPGNGAPCWLSLTPDNRFAYVGNGSGTISSYSIDAAGRLTLLNGSAASEPPVTPGITSLAEDSWVSPDSKFLYEDFPGDNKVVAYSIGADGALTKIGEQPANTLSRISLQGLAGI</sequence>
<dbReference type="PROSITE" id="PS51257">
    <property type="entry name" value="PROKAR_LIPOPROTEIN"/>
    <property type="match status" value="1"/>
</dbReference>
<evidence type="ECO:0000256" key="2">
    <source>
        <dbReference type="ARBA" id="ARBA00022526"/>
    </source>
</evidence>
<dbReference type="PANTHER" id="PTHR30344">
    <property type="entry name" value="6-PHOSPHOGLUCONOLACTONASE-RELATED"/>
    <property type="match status" value="1"/>
</dbReference>
<dbReference type="GO" id="GO:0006006">
    <property type="term" value="P:glucose metabolic process"/>
    <property type="evidence" value="ECO:0007669"/>
    <property type="project" value="UniProtKB-KW"/>
</dbReference>
<keyword evidence="2" id="KW-0119">Carbohydrate metabolism</keyword>
<evidence type="ECO:0000313" key="4">
    <source>
        <dbReference type="EMBL" id="AUT65012.1"/>
    </source>
</evidence>
<proteinExistence type="inferred from homology"/>